<evidence type="ECO:0000313" key="4">
    <source>
        <dbReference type="Proteomes" id="UP000325785"/>
    </source>
</evidence>
<dbReference type="RefSeq" id="WP_057814727.1">
    <property type="nucleotide sequence ID" value="NZ_CAXRJZ010000003.1"/>
</dbReference>
<dbReference type="KEGG" id="rid:RIdsm_01346"/>
<evidence type="ECO:0000313" key="3">
    <source>
        <dbReference type="Proteomes" id="UP000051401"/>
    </source>
</evidence>
<evidence type="ECO:0000313" key="1">
    <source>
        <dbReference type="EMBL" id="KRS18555.1"/>
    </source>
</evidence>
<dbReference type="OrthoDB" id="7362921at2"/>
<reference evidence="1 3" key="1">
    <citation type="submission" date="2015-04" db="EMBL/GenBank/DDBJ databases">
        <title>The draft genome sequence of Roseovarius indicus B108T.</title>
        <authorList>
            <person name="Li G."/>
            <person name="Lai Q."/>
            <person name="Shao Z."/>
            <person name="Yan P."/>
        </authorList>
    </citation>
    <scope>NUCLEOTIDE SEQUENCE [LARGE SCALE GENOMIC DNA]</scope>
    <source>
        <strain evidence="1 3">B108</strain>
    </source>
</reference>
<dbReference type="EMBL" id="LAXI01000003">
    <property type="protein sequence ID" value="KRS18555.1"/>
    <property type="molecule type" value="Genomic_DNA"/>
</dbReference>
<evidence type="ECO:0000313" key="2">
    <source>
        <dbReference type="EMBL" id="QEW25559.1"/>
    </source>
</evidence>
<dbReference type="PATRIC" id="fig|540747.5.peg.3777"/>
<dbReference type="STRING" id="540747.SAMN04488031_104200"/>
<proteinExistence type="predicted"/>
<dbReference type="Proteomes" id="UP000325785">
    <property type="component" value="Chromosome"/>
</dbReference>
<name>A0A0T5PBD3_9RHOB</name>
<keyword evidence="3" id="KW-1185">Reference proteome</keyword>
<protein>
    <submittedName>
        <fullName evidence="1">Uncharacterized protein</fullName>
    </submittedName>
</protein>
<dbReference type="EMBL" id="CP031598">
    <property type="protein sequence ID" value="QEW25559.1"/>
    <property type="molecule type" value="Genomic_DNA"/>
</dbReference>
<reference evidence="2 4" key="2">
    <citation type="submission" date="2018-08" db="EMBL/GenBank/DDBJ databases">
        <title>Genetic Globetrotter - A new plasmid hitch-hiking vast phylogenetic and geographic distances.</title>
        <authorList>
            <person name="Vollmers J."/>
            <person name="Petersen J."/>
        </authorList>
    </citation>
    <scope>NUCLEOTIDE SEQUENCE [LARGE SCALE GENOMIC DNA]</scope>
    <source>
        <strain evidence="2 4">DSM 26383</strain>
    </source>
</reference>
<dbReference type="AlphaFoldDB" id="A0A0T5PBD3"/>
<accession>A0A0T5PBD3</accession>
<dbReference type="Proteomes" id="UP000051401">
    <property type="component" value="Unassembled WGS sequence"/>
</dbReference>
<organism evidence="1 3">
    <name type="scientific">Roseovarius indicus</name>
    <dbReference type="NCBI Taxonomy" id="540747"/>
    <lineage>
        <taxon>Bacteria</taxon>
        <taxon>Pseudomonadati</taxon>
        <taxon>Pseudomonadota</taxon>
        <taxon>Alphaproteobacteria</taxon>
        <taxon>Rhodobacterales</taxon>
        <taxon>Roseobacteraceae</taxon>
        <taxon>Roseovarius</taxon>
    </lineage>
</organism>
<sequence>MTQPTTFLDCRGLSAALTVLRIKQTMIGRADCGLPIDVLVDETCCNAERVSASLTGESTDVQLFYCAETMPGVIAQGEAEGTAPRHV</sequence>
<gene>
    <name evidence="2" type="ORF">RIdsm_01346</name>
    <name evidence="1" type="ORF">XM52_07075</name>
</gene>